<keyword evidence="1" id="KW-0812">Transmembrane</keyword>
<protein>
    <submittedName>
        <fullName evidence="2">Uncharacterized protein</fullName>
    </submittedName>
</protein>
<dbReference type="Proteomes" id="UP000039865">
    <property type="component" value="Unassembled WGS sequence"/>
</dbReference>
<evidence type="ECO:0000313" key="3">
    <source>
        <dbReference type="Proteomes" id="UP000039865"/>
    </source>
</evidence>
<keyword evidence="1" id="KW-1133">Transmembrane helix</keyword>
<keyword evidence="3" id="KW-1185">Reference proteome</keyword>
<dbReference type="PANTHER" id="PTHR31398:SF0">
    <property type="entry name" value="MEIOTIC NUCLEAR DIVISION PROTEIN 1 HOMOLOG"/>
    <property type="match status" value="1"/>
</dbReference>
<dbReference type="PANTHER" id="PTHR31398">
    <property type="entry name" value="MEIOTIC NUCLEAR DIVISION PROTEIN 1 HOMOLOG"/>
    <property type="match status" value="1"/>
</dbReference>
<dbReference type="InParanoid" id="A0A078B1W3"/>
<name>A0A078B1W3_STYLE</name>
<gene>
    <name evidence="2" type="primary">Contig4541.g4847</name>
    <name evidence="2" type="ORF">STYLEM_16416</name>
</gene>
<reference evidence="2 3" key="1">
    <citation type="submission" date="2014-06" db="EMBL/GenBank/DDBJ databases">
        <authorList>
            <person name="Swart Estienne"/>
        </authorList>
    </citation>
    <scope>NUCLEOTIDE SEQUENCE [LARGE SCALE GENOMIC DNA]</scope>
    <source>
        <strain evidence="2 3">130c</strain>
    </source>
</reference>
<evidence type="ECO:0000256" key="1">
    <source>
        <dbReference type="SAM" id="Phobius"/>
    </source>
</evidence>
<dbReference type="AlphaFoldDB" id="A0A078B1W3"/>
<dbReference type="EMBL" id="CCKQ01015501">
    <property type="protein sequence ID" value="CDW87313.1"/>
    <property type="molecule type" value="Genomic_DNA"/>
</dbReference>
<sequence length="373" mass="42371">MKSSKNLKQKFEQLIRSFDQFGRPIAFTYKNCSSFKTTFGGIVSLCVGLLILTFLIQEILKVNDRKTTITNSSFLKNQVIDQREMIISQQEFDIGFSVQFLYLPDGNVKSIDQYVELSFQKILISNNKGEYTEEYIDLPFSKCQAGRFNAEKTQTEAFGITNRYSCPINFKTAFQGSYTTQNAQMIQLQVRKCNQTNLTIKNKTLTCASDEEIAKILNYLTLNVLMTNYTSSISNLVGQQNLTYYTITDDSMQIGDSDILGSFITFQLLLDDLVTTTNIELYTLSDAFSNVGGIIGIITIIVQVLISQIQEYLYYQSLIKQQFQITSDLIVKQHRNVRKGKANLKNLKQPSITGLKGHQKVTQLESLISDLKN</sequence>
<accession>A0A078B1W3</accession>
<evidence type="ECO:0000313" key="2">
    <source>
        <dbReference type="EMBL" id="CDW87313.1"/>
    </source>
</evidence>
<dbReference type="GO" id="GO:0005634">
    <property type="term" value="C:nucleus"/>
    <property type="evidence" value="ECO:0007669"/>
    <property type="project" value="TreeGrafter"/>
</dbReference>
<dbReference type="GO" id="GO:0007131">
    <property type="term" value="P:reciprocal meiotic recombination"/>
    <property type="evidence" value="ECO:0007669"/>
    <property type="project" value="TreeGrafter"/>
</dbReference>
<feature type="transmembrane region" description="Helical" evidence="1">
    <location>
        <begin position="37"/>
        <end position="56"/>
    </location>
</feature>
<proteinExistence type="predicted"/>
<keyword evidence="1" id="KW-0472">Membrane</keyword>
<organism evidence="2 3">
    <name type="scientific">Stylonychia lemnae</name>
    <name type="common">Ciliate</name>
    <dbReference type="NCBI Taxonomy" id="5949"/>
    <lineage>
        <taxon>Eukaryota</taxon>
        <taxon>Sar</taxon>
        <taxon>Alveolata</taxon>
        <taxon>Ciliophora</taxon>
        <taxon>Intramacronucleata</taxon>
        <taxon>Spirotrichea</taxon>
        <taxon>Stichotrichia</taxon>
        <taxon>Sporadotrichida</taxon>
        <taxon>Oxytrichidae</taxon>
        <taxon>Stylonychinae</taxon>
        <taxon>Stylonychia</taxon>
    </lineage>
</organism>